<sequence length="57" mass="6747">MTCKLIDETEKYLIVTLPVEDETRRTKILTKGTKLFVQFIKEKHAVYQFESEVINNN</sequence>
<evidence type="ECO:0000313" key="2">
    <source>
        <dbReference type="EMBL" id="GEN31828.1"/>
    </source>
</evidence>
<accession>A0A511V1N9</accession>
<keyword evidence="3" id="KW-1185">Reference proteome</keyword>
<dbReference type="AlphaFoldDB" id="A0A511V1N9"/>
<reference evidence="2 3" key="1">
    <citation type="submission" date="2019-07" db="EMBL/GenBank/DDBJ databases">
        <title>Whole genome shotgun sequence of Cerasibacillus quisquiliarum NBRC 102429.</title>
        <authorList>
            <person name="Hosoyama A."/>
            <person name="Uohara A."/>
            <person name="Ohji S."/>
            <person name="Ichikawa N."/>
        </authorList>
    </citation>
    <scope>NUCLEOTIDE SEQUENCE [LARGE SCALE GENOMIC DNA]</scope>
    <source>
        <strain evidence="2 3">NBRC 102429</strain>
    </source>
</reference>
<dbReference type="InterPro" id="IPR009926">
    <property type="entry name" value="T3SS_YcgR_PilZN"/>
</dbReference>
<gene>
    <name evidence="2" type="ORF">CQU01_20660</name>
</gene>
<proteinExistence type="predicted"/>
<name>A0A511V1N9_9BACI</name>
<protein>
    <recommendedName>
        <fullName evidence="1">Type III secretion system flagellar brake protein YcgR PilZN domain-containing protein</fullName>
    </recommendedName>
</protein>
<dbReference type="EMBL" id="BJXW01000023">
    <property type="protein sequence ID" value="GEN31828.1"/>
    <property type="molecule type" value="Genomic_DNA"/>
</dbReference>
<evidence type="ECO:0000313" key="3">
    <source>
        <dbReference type="Proteomes" id="UP000321491"/>
    </source>
</evidence>
<dbReference type="Pfam" id="PF12945">
    <property type="entry name" value="PilZNR"/>
    <property type="match status" value="1"/>
</dbReference>
<dbReference type="OrthoDB" id="1951449at2"/>
<feature type="domain" description="Type III secretion system flagellar brake protein YcgR PilZN" evidence="1">
    <location>
        <begin position="2"/>
        <end position="55"/>
    </location>
</feature>
<comment type="caution">
    <text evidence="2">The sequence shown here is derived from an EMBL/GenBank/DDBJ whole genome shotgun (WGS) entry which is preliminary data.</text>
</comment>
<organism evidence="2 3">
    <name type="scientific">Cerasibacillus quisquiliarum</name>
    <dbReference type="NCBI Taxonomy" id="227865"/>
    <lineage>
        <taxon>Bacteria</taxon>
        <taxon>Bacillati</taxon>
        <taxon>Bacillota</taxon>
        <taxon>Bacilli</taxon>
        <taxon>Bacillales</taxon>
        <taxon>Bacillaceae</taxon>
        <taxon>Cerasibacillus</taxon>
    </lineage>
</organism>
<evidence type="ECO:0000259" key="1">
    <source>
        <dbReference type="Pfam" id="PF12945"/>
    </source>
</evidence>
<dbReference type="RefSeq" id="WP_146938209.1">
    <property type="nucleotide sequence ID" value="NZ_BJXW01000023.1"/>
</dbReference>
<dbReference type="Proteomes" id="UP000321491">
    <property type="component" value="Unassembled WGS sequence"/>
</dbReference>